<evidence type="ECO:0000313" key="2">
    <source>
        <dbReference type="EMBL" id="KAB0244028.1"/>
    </source>
</evidence>
<gene>
    <name evidence="1" type="ORF">EZJ55_00295</name>
    <name evidence="2" type="ORF">EZJ55_00345</name>
</gene>
<comment type="caution">
    <text evidence="2">The sequence shown here is derived from an EMBL/GenBank/DDBJ whole genome shotgun (WGS) entry which is preliminary data.</text>
</comment>
<organism evidence="2 3">
    <name type="scientific">Microcystis aeruginosa EAWAG127a</name>
    <dbReference type="NCBI Taxonomy" id="2529855"/>
    <lineage>
        <taxon>Bacteria</taxon>
        <taxon>Bacillati</taxon>
        <taxon>Cyanobacteriota</taxon>
        <taxon>Cyanophyceae</taxon>
        <taxon>Oscillatoriophycideae</taxon>
        <taxon>Chroococcales</taxon>
        <taxon>Microcystaceae</taxon>
        <taxon>Microcystis</taxon>
    </lineage>
</organism>
<reference evidence="2" key="2">
    <citation type="journal article" date="2020" name="J. Nat. Prod.">
        <title>Microviridin 1777: A Toxic Chymotrypsin Inhibitor Discovered by a Metabologenomic Approach.</title>
        <authorList>
            <person name="Sieber S."/>
            <person name="Grendelmeier S.M."/>
            <person name="Harris L.A."/>
            <person name="Mitchell D.A."/>
            <person name="Gademann K."/>
        </authorList>
    </citation>
    <scope>NUCLEOTIDE SEQUENCE</scope>
    <source>
        <strain evidence="2">EAWAG127a</strain>
    </source>
</reference>
<proteinExistence type="predicted"/>
<name>A0A5J5M0S4_MICAE</name>
<dbReference type="Proteomes" id="UP000325636">
    <property type="component" value="Unassembled WGS sequence"/>
</dbReference>
<evidence type="ECO:0000313" key="3">
    <source>
        <dbReference type="Proteomes" id="UP000325636"/>
    </source>
</evidence>
<reference evidence="3" key="1">
    <citation type="submission" date="2019-04" db="EMBL/GenBank/DDBJ databases">
        <title>Microviridin 1777: A Toxic Chymotrypsin Inhibitor Discovered by a Metabologenomic Approach.</title>
        <authorList>
            <person name="Sieber S."/>
            <person name="Grendelmeier S.M."/>
            <person name="Harris L.A."/>
            <person name="Mitchell D.A."/>
            <person name="Gademann K."/>
        </authorList>
    </citation>
    <scope>NUCLEOTIDE SEQUENCE [LARGE SCALE GENOMIC DNA]</scope>
    <source>
        <strain evidence="3">EAWAG127a</strain>
    </source>
</reference>
<dbReference type="EMBL" id="SRLN01000002">
    <property type="protein sequence ID" value="KAB0244019.1"/>
    <property type="molecule type" value="Genomic_DNA"/>
</dbReference>
<dbReference type="EMBL" id="SRLN01000002">
    <property type="protein sequence ID" value="KAB0244028.1"/>
    <property type="molecule type" value="Genomic_DNA"/>
</dbReference>
<protein>
    <submittedName>
        <fullName evidence="2">Uncharacterized protein</fullName>
    </submittedName>
</protein>
<sequence length="300" mass="34927">MYTDELIQTIFGEDALTYIKNKNRGGTNNNKGKEYEDFFAIYKLSEIAKQIVEEGIDAKFFSQLKTFVDDLVIDFPKLRIHYQLKNKEKGISWGNSDTLKSIAYDFYSQYRINETIKLEETQLCLVTNNKTQQIHLSKTIPSEIKNYTSVFYFYYSKNINEIIEAMPDFKESISYLSAFDKPEPDKIECVATVLLGAWYSIDTSEVSVSELLHKAQTTQPSYIRLFSSDIELDTGMRSILDRIPRFQYNVSKGFLHWDYADGLDTGTIYHDIESSNFKKIQDLIKQFQPTSFEDLEKFLI</sequence>
<evidence type="ECO:0000313" key="1">
    <source>
        <dbReference type="EMBL" id="KAB0244019.1"/>
    </source>
</evidence>
<dbReference type="RefSeq" id="WP_150974989.1">
    <property type="nucleotide sequence ID" value="NZ_SRLN01000002.1"/>
</dbReference>
<accession>A0A5J5M0S4</accession>
<dbReference type="AlphaFoldDB" id="A0A5J5M0S4"/>